<dbReference type="Gene3D" id="3.40.50.300">
    <property type="entry name" value="P-loop containing nucleotide triphosphate hydrolases"/>
    <property type="match status" value="2"/>
</dbReference>
<evidence type="ECO:0000256" key="8">
    <source>
        <dbReference type="SAM" id="Phobius"/>
    </source>
</evidence>
<dbReference type="SUPFAM" id="SSF52540">
    <property type="entry name" value="P-loop containing nucleoside triphosphate hydrolases"/>
    <property type="match status" value="2"/>
</dbReference>
<dbReference type="PROSITE" id="PS50893">
    <property type="entry name" value="ABC_TRANSPORTER_2"/>
    <property type="match status" value="2"/>
</dbReference>
<dbReference type="PANTHER" id="PTHR24221">
    <property type="entry name" value="ATP-BINDING CASSETTE SUB-FAMILY B"/>
    <property type="match status" value="1"/>
</dbReference>
<dbReference type="GO" id="GO:0042883">
    <property type="term" value="P:cysteine transport"/>
    <property type="evidence" value="ECO:0007669"/>
    <property type="project" value="InterPro"/>
</dbReference>
<dbReference type="InterPro" id="IPR027417">
    <property type="entry name" value="P-loop_NTPase"/>
</dbReference>
<dbReference type="AlphaFoldDB" id="A0A7Y9RZE8"/>
<evidence type="ECO:0000313" key="11">
    <source>
        <dbReference type="EMBL" id="NYG57323.1"/>
    </source>
</evidence>
<protein>
    <submittedName>
        <fullName evidence="11">ATP-binding cassette subfamily C protein CydCD</fullName>
    </submittedName>
</protein>
<keyword evidence="5 8" id="KW-1133">Transmembrane helix</keyword>
<dbReference type="InterPro" id="IPR036640">
    <property type="entry name" value="ABC1_TM_sf"/>
</dbReference>
<dbReference type="InterPro" id="IPR014223">
    <property type="entry name" value="ABC_CydC/D"/>
</dbReference>
<evidence type="ECO:0000256" key="1">
    <source>
        <dbReference type="ARBA" id="ARBA00004651"/>
    </source>
</evidence>
<dbReference type="Proteomes" id="UP000540656">
    <property type="component" value="Unassembled WGS sequence"/>
</dbReference>
<proteinExistence type="predicted"/>
<keyword evidence="3" id="KW-0547">Nucleotide-binding</keyword>
<evidence type="ECO:0000259" key="10">
    <source>
        <dbReference type="PROSITE" id="PS50929"/>
    </source>
</evidence>
<dbReference type="GO" id="GO:0016887">
    <property type="term" value="F:ATP hydrolysis activity"/>
    <property type="evidence" value="ECO:0007669"/>
    <property type="project" value="InterPro"/>
</dbReference>
<dbReference type="PROSITE" id="PS50929">
    <property type="entry name" value="ABC_TM1F"/>
    <property type="match status" value="2"/>
</dbReference>
<evidence type="ECO:0000313" key="12">
    <source>
        <dbReference type="Proteomes" id="UP000540656"/>
    </source>
</evidence>
<dbReference type="PROSITE" id="PS00211">
    <property type="entry name" value="ABC_TRANSPORTER_1"/>
    <property type="match status" value="2"/>
</dbReference>
<dbReference type="InterPro" id="IPR011527">
    <property type="entry name" value="ABC1_TM_dom"/>
</dbReference>
<sequence length="1162" mass="120986">MKPLDPRVLPHLAVARGPLAVVVAGNLVAGGLVVGQAFAVAALVVRLLEDPAGTSWHAAAGWLAGITVLRALIGWLVDSAAARAAGQVGVRLRRIVLRAVLDQDAGALGSRQTGQLSTLATRGVGAVEPYLTRYLPALVLAGALPLLTIGAIATQDGWSAMIVVATIPLVPVFAILIGLTTKESADRQWRALGDLAGHFLDVVRGLPTLVAHRRAEAQVPKIRTVTETYRKRTGETLKLAFASSAALELIATISVALVAVVVGLRLASGGIEFQVALTVLLLAPEAYWPLRRVGAEFHSAAEGTATFEAIHELTNQQFLRREPAVLDGRTGTSCGPENVARPINLIDLSVAWPDRDPVVEALSARIPAGGITAIVGPSGCGKSTLLQVLLGELPRASGLVAVGNRDHADIDRTSWRKAVAHLPQRPWLVPDTIAANVRIGRPGADDAEVWAALAAVDLASHVADLPHGIETPLGEDGLGLSAGQRARLALARVVLAERPYVLLDEPTAHLDADSERIMIDVMRLLAETSTVIVVAHRQAVVDAADTVIDLSASAESAVVDAQGRQQLPGRRVPASTTADSAHVLASTTADSVRELASTTADSASVRGEVAPTSPARPPRWRWALAVVLGSLASISGVALTATAGWLIARAAEQPPVLMLTVAIVGVRTFGLARPALHYVERLLGHDVALSVLAERRADVFARLIPLVPARLGRHGDLLTGIVDDVDAELDDRLRVRLPVATWLGVTVLAVLTAWLVLPTTAPVVLVVCLAGGLLAGFTGWLGARRNEARFVAARGELGRRTTSLVTDARQLVLWQADGRALDDVDASGSNLARASTASGTATAIGRGLATLLAGLGVLAIAALGAPGLDEGSVSGPMLALLMLLPLALAEVTAPLADAGALRVRTRAAERRLADLLGTEPAVTDPSHPAPLPRAPHTIQLTGAGAEWTPGEPAFHGIDLDLTPGRHIGITGPSGSGKSSLALTITRFLDLTEGTHTVNGTPVGELAADDVRRVVGLLTDDPHLFGSTVTENVRLAAPEADDLAVELALRGAHLGDWIDALPHGADTRIGDGGVDVSGGERARIGLARAILAAREVLVLDEPTAHLDTATARGVARDLLAASSGRTVVWITHDHVGLEAMDEVLDLDPARPKVLSSAVAPARR</sequence>
<dbReference type="CDD" id="cd03228">
    <property type="entry name" value="ABCC_MRP_Like"/>
    <property type="match status" value="2"/>
</dbReference>
<reference evidence="11 12" key="1">
    <citation type="submission" date="2020-07" db="EMBL/GenBank/DDBJ databases">
        <title>Sequencing the genomes of 1000 actinobacteria strains.</title>
        <authorList>
            <person name="Klenk H.-P."/>
        </authorList>
    </citation>
    <scope>NUCLEOTIDE SEQUENCE [LARGE SCALE GENOMIC DNA]</scope>
    <source>
        <strain evidence="11 12">DSM 23819</strain>
    </source>
</reference>
<feature type="transmembrane region" description="Helical" evidence="8">
    <location>
        <begin position="739"/>
        <end position="757"/>
    </location>
</feature>
<dbReference type="GO" id="GO:0140359">
    <property type="term" value="F:ABC-type transporter activity"/>
    <property type="evidence" value="ECO:0007669"/>
    <property type="project" value="InterPro"/>
</dbReference>
<comment type="caution">
    <text evidence="11">The sequence shown here is derived from an EMBL/GenBank/DDBJ whole genome shotgun (WGS) entry which is preliminary data.</text>
</comment>
<feature type="transmembrane region" description="Helical" evidence="8">
    <location>
        <begin position="56"/>
        <end position="77"/>
    </location>
</feature>
<feature type="transmembrane region" description="Helical" evidence="8">
    <location>
        <begin position="622"/>
        <end position="648"/>
    </location>
</feature>
<dbReference type="CDD" id="cd18584">
    <property type="entry name" value="ABC_6TM_AarD_CydD"/>
    <property type="match status" value="1"/>
</dbReference>
<comment type="subcellular location">
    <subcellularLocation>
        <location evidence="1">Cell membrane</location>
        <topology evidence="1">Multi-pass membrane protein</topology>
    </subcellularLocation>
</comment>
<keyword evidence="12" id="KW-1185">Reference proteome</keyword>
<dbReference type="InterPro" id="IPR003593">
    <property type="entry name" value="AAA+_ATPase"/>
</dbReference>
<gene>
    <name evidence="11" type="ORF">BJ980_000246</name>
</gene>
<evidence type="ECO:0000256" key="6">
    <source>
        <dbReference type="ARBA" id="ARBA00023136"/>
    </source>
</evidence>
<dbReference type="RefSeq" id="WP_179500616.1">
    <property type="nucleotide sequence ID" value="NZ_JACCAA010000001.1"/>
</dbReference>
<feature type="transmembrane region" description="Helical" evidence="8">
    <location>
        <begin position="877"/>
        <end position="896"/>
    </location>
</feature>
<dbReference type="PANTHER" id="PTHR24221:SF590">
    <property type="entry name" value="COMPONENT LINKED WITH THE ASSEMBLY OF CYTOCHROME' TRANSPORT TRANSMEMBRANE ATP-BINDING PROTEIN ABC TRANSPORTER CYDD-RELATED"/>
    <property type="match status" value="1"/>
</dbReference>
<keyword evidence="4 11" id="KW-0067">ATP-binding</keyword>
<feature type="transmembrane region" description="Helical" evidence="8">
    <location>
        <begin position="843"/>
        <end position="865"/>
    </location>
</feature>
<dbReference type="GO" id="GO:0045454">
    <property type="term" value="P:cell redox homeostasis"/>
    <property type="evidence" value="ECO:0007669"/>
    <property type="project" value="InterPro"/>
</dbReference>
<dbReference type="EMBL" id="JACCAA010000001">
    <property type="protein sequence ID" value="NYG57323.1"/>
    <property type="molecule type" value="Genomic_DNA"/>
</dbReference>
<feature type="domain" description="ABC transporter" evidence="9">
    <location>
        <begin position="938"/>
        <end position="1161"/>
    </location>
</feature>
<dbReference type="GO" id="GO:0005524">
    <property type="term" value="F:ATP binding"/>
    <property type="evidence" value="ECO:0007669"/>
    <property type="project" value="UniProtKB-KW"/>
</dbReference>
<feature type="transmembrane region" description="Helical" evidence="8">
    <location>
        <begin position="763"/>
        <end position="783"/>
    </location>
</feature>
<dbReference type="Pfam" id="PF00664">
    <property type="entry name" value="ABC_membrane"/>
    <property type="match status" value="1"/>
</dbReference>
<dbReference type="InterPro" id="IPR039421">
    <property type="entry name" value="Type_1_exporter"/>
</dbReference>
<dbReference type="GO" id="GO:0034775">
    <property type="term" value="P:glutathione transmembrane transport"/>
    <property type="evidence" value="ECO:0007669"/>
    <property type="project" value="InterPro"/>
</dbReference>
<dbReference type="InterPro" id="IPR017871">
    <property type="entry name" value="ABC_transporter-like_CS"/>
</dbReference>
<dbReference type="SUPFAM" id="SSF90123">
    <property type="entry name" value="ABC transporter transmembrane region"/>
    <property type="match status" value="2"/>
</dbReference>
<evidence type="ECO:0000256" key="2">
    <source>
        <dbReference type="ARBA" id="ARBA00022692"/>
    </source>
</evidence>
<dbReference type="InterPro" id="IPR003439">
    <property type="entry name" value="ABC_transporter-like_ATP-bd"/>
</dbReference>
<feature type="domain" description="ABC transmembrane type-1" evidence="10">
    <location>
        <begin position="20"/>
        <end position="302"/>
    </location>
</feature>
<dbReference type="GO" id="GO:0005886">
    <property type="term" value="C:plasma membrane"/>
    <property type="evidence" value="ECO:0007669"/>
    <property type="project" value="UniProtKB-SubCell"/>
</dbReference>
<feature type="transmembrane region" description="Helical" evidence="8">
    <location>
        <begin position="21"/>
        <end position="44"/>
    </location>
</feature>
<feature type="transmembrane region" description="Helical" evidence="8">
    <location>
        <begin position="158"/>
        <end position="180"/>
    </location>
</feature>
<name>A0A7Y9RZE8_9ACTN</name>
<keyword evidence="2 8" id="KW-0812">Transmembrane</keyword>
<dbReference type="NCBIfam" id="TIGR02868">
    <property type="entry name" value="CydC"/>
    <property type="match status" value="1"/>
</dbReference>
<feature type="domain" description="ABC transmembrane type-1" evidence="10">
    <location>
        <begin position="623"/>
        <end position="884"/>
    </location>
</feature>
<evidence type="ECO:0000256" key="5">
    <source>
        <dbReference type="ARBA" id="ARBA00022989"/>
    </source>
</evidence>
<dbReference type="InterPro" id="IPR014216">
    <property type="entry name" value="ABC_transptr_CydD"/>
</dbReference>
<dbReference type="NCBIfam" id="TIGR02857">
    <property type="entry name" value="CydD"/>
    <property type="match status" value="1"/>
</dbReference>
<feature type="domain" description="ABC transporter" evidence="9">
    <location>
        <begin position="343"/>
        <end position="577"/>
    </location>
</feature>
<dbReference type="Pfam" id="PF00005">
    <property type="entry name" value="ABC_tran"/>
    <property type="match status" value="2"/>
</dbReference>
<evidence type="ECO:0000256" key="3">
    <source>
        <dbReference type="ARBA" id="ARBA00022741"/>
    </source>
</evidence>
<evidence type="ECO:0000256" key="7">
    <source>
        <dbReference type="SAM" id="MobiDB-lite"/>
    </source>
</evidence>
<keyword evidence="6 8" id="KW-0472">Membrane</keyword>
<organism evidence="11 12">
    <name type="scientific">Nocardioides daedukensis</name>
    <dbReference type="NCBI Taxonomy" id="634462"/>
    <lineage>
        <taxon>Bacteria</taxon>
        <taxon>Bacillati</taxon>
        <taxon>Actinomycetota</taxon>
        <taxon>Actinomycetes</taxon>
        <taxon>Propionibacteriales</taxon>
        <taxon>Nocardioidaceae</taxon>
        <taxon>Nocardioides</taxon>
    </lineage>
</organism>
<feature type="transmembrane region" description="Helical" evidence="8">
    <location>
        <begin position="239"/>
        <end position="267"/>
    </location>
</feature>
<dbReference type="Gene3D" id="1.20.1560.10">
    <property type="entry name" value="ABC transporter type 1, transmembrane domain"/>
    <property type="match status" value="2"/>
</dbReference>
<evidence type="ECO:0000256" key="4">
    <source>
        <dbReference type="ARBA" id="ARBA00022840"/>
    </source>
</evidence>
<evidence type="ECO:0000259" key="9">
    <source>
        <dbReference type="PROSITE" id="PS50893"/>
    </source>
</evidence>
<feature type="transmembrane region" description="Helical" evidence="8">
    <location>
        <begin position="134"/>
        <end position="152"/>
    </location>
</feature>
<accession>A0A7Y9RZE8</accession>
<dbReference type="SMART" id="SM00382">
    <property type="entry name" value="AAA"/>
    <property type="match status" value="2"/>
</dbReference>
<feature type="region of interest" description="Disordered" evidence="7">
    <location>
        <begin position="597"/>
        <end position="616"/>
    </location>
</feature>